<dbReference type="PROSITE" id="PS50943">
    <property type="entry name" value="HTH_CROC1"/>
    <property type="match status" value="1"/>
</dbReference>
<sequence>MKKNKVGNIVLGNFIKEKRLESQLTTKQAAELISVSERVYIKYEDGSLSIFIDHLVLLSKIFKVDLKVLFDIYIDAEPSSKL</sequence>
<evidence type="ECO:0000313" key="2">
    <source>
        <dbReference type="EMBL" id="MBX6980762.1"/>
    </source>
</evidence>
<dbReference type="Pfam" id="PF01381">
    <property type="entry name" value="HTH_3"/>
    <property type="match status" value="1"/>
</dbReference>
<dbReference type="CDD" id="cd00093">
    <property type="entry name" value="HTH_XRE"/>
    <property type="match status" value="1"/>
</dbReference>
<feature type="domain" description="HTH cro/C1-type" evidence="1">
    <location>
        <begin position="15"/>
        <end position="69"/>
    </location>
</feature>
<accession>A0AAP2NW32</accession>
<dbReference type="InterPro" id="IPR010982">
    <property type="entry name" value="Lambda_DNA-bd_dom_sf"/>
</dbReference>
<proteinExistence type="predicted"/>
<dbReference type="Gene3D" id="1.10.260.40">
    <property type="entry name" value="lambda repressor-like DNA-binding domains"/>
    <property type="match status" value="1"/>
</dbReference>
<dbReference type="SUPFAM" id="SSF47413">
    <property type="entry name" value="lambda repressor-like DNA-binding domains"/>
    <property type="match status" value="1"/>
</dbReference>
<name>A0AAP2NW32_PRORE</name>
<gene>
    <name evidence="2" type="ORF">EX242_10885</name>
</gene>
<dbReference type="EMBL" id="SHDO01000010">
    <property type="protein sequence ID" value="MBX6980762.1"/>
    <property type="molecule type" value="Genomic_DNA"/>
</dbReference>
<dbReference type="SMART" id="SM00530">
    <property type="entry name" value="HTH_XRE"/>
    <property type="match status" value="1"/>
</dbReference>
<dbReference type="AlphaFoldDB" id="A0AAP2NW32"/>
<dbReference type="InterPro" id="IPR001387">
    <property type="entry name" value="Cro/C1-type_HTH"/>
</dbReference>
<dbReference type="GO" id="GO:0003677">
    <property type="term" value="F:DNA binding"/>
    <property type="evidence" value="ECO:0007669"/>
    <property type="project" value="InterPro"/>
</dbReference>
<organism evidence="2 3">
    <name type="scientific">Providencia rettgeri</name>
    <dbReference type="NCBI Taxonomy" id="587"/>
    <lineage>
        <taxon>Bacteria</taxon>
        <taxon>Pseudomonadati</taxon>
        <taxon>Pseudomonadota</taxon>
        <taxon>Gammaproteobacteria</taxon>
        <taxon>Enterobacterales</taxon>
        <taxon>Morganellaceae</taxon>
        <taxon>Providencia</taxon>
    </lineage>
</organism>
<comment type="caution">
    <text evidence="2">The sequence shown here is derived from an EMBL/GenBank/DDBJ whole genome shotgun (WGS) entry which is preliminary data.</text>
</comment>
<protein>
    <submittedName>
        <fullName evidence="2">XRE family transcriptional regulator</fullName>
    </submittedName>
</protein>
<evidence type="ECO:0000259" key="1">
    <source>
        <dbReference type="PROSITE" id="PS50943"/>
    </source>
</evidence>
<reference evidence="2" key="1">
    <citation type="submission" date="2019-02" db="EMBL/GenBank/DDBJ databases">
        <title>Genomic characterization of isolates from hospital effluents in KZN, South Africa.</title>
        <authorList>
            <person name="Ntshobeni N."/>
            <person name="Allam M."/>
            <person name="Ismail A."/>
            <person name="Amoako D."/>
            <person name="Essack S."/>
            <person name="Chenia H."/>
        </authorList>
    </citation>
    <scope>NUCLEOTIDE SEQUENCE</scope>
    <source>
        <strain evidence="2">AFE97_S1</strain>
    </source>
</reference>
<evidence type="ECO:0000313" key="3">
    <source>
        <dbReference type="Proteomes" id="UP000824410"/>
    </source>
</evidence>
<dbReference type="Proteomes" id="UP000824410">
    <property type="component" value="Unassembled WGS sequence"/>
</dbReference>
<dbReference type="RefSeq" id="WP_131679965.1">
    <property type="nucleotide sequence ID" value="NZ_SHCZ01000008.1"/>
</dbReference>